<organism evidence="1 2">
    <name type="scientific">Rhodococcus koreensis</name>
    <dbReference type="NCBI Taxonomy" id="99653"/>
    <lineage>
        <taxon>Bacteria</taxon>
        <taxon>Bacillati</taxon>
        <taxon>Actinomycetota</taxon>
        <taxon>Actinomycetes</taxon>
        <taxon>Mycobacteriales</taxon>
        <taxon>Nocardiaceae</taxon>
        <taxon>Rhodococcus</taxon>
    </lineage>
</organism>
<evidence type="ECO:0000313" key="2">
    <source>
        <dbReference type="Proteomes" id="UP000183561"/>
    </source>
</evidence>
<name>A0A1H4IGQ6_9NOCA</name>
<gene>
    <name evidence="1" type="ORF">SAMN04490239_0694</name>
</gene>
<dbReference type="RefSeq" id="WP_072949079.1">
    <property type="nucleotide sequence ID" value="NZ_FNSV01000004.1"/>
</dbReference>
<dbReference type="EMBL" id="FNSV01000004">
    <property type="protein sequence ID" value="SEB33294.1"/>
    <property type="molecule type" value="Genomic_DNA"/>
</dbReference>
<evidence type="ECO:0000313" key="1">
    <source>
        <dbReference type="EMBL" id="SEB33294.1"/>
    </source>
</evidence>
<reference evidence="2" key="1">
    <citation type="submission" date="2016-10" db="EMBL/GenBank/DDBJ databases">
        <authorList>
            <person name="Varghese N."/>
            <person name="Submissions S."/>
        </authorList>
    </citation>
    <scope>NUCLEOTIDE SEQUENCE [LARGE SCALE GENOMIC DNA]</scope>
    <source>
        <strain evidence="2">DSM 44498</strain>
    </source>
</reference>
<protein>
    <recommendedName>
        <fullName evidence="3">DUF3263 domain-containing protein</fullName>
    </recommendedName>
</protein>
<keyword evidence="2" id="KW-1185">Reference proteome</keyword>
<proteinExistence type="predicted"/>
<dbReference type="Proteomes" id="UP000183561">
    <property type="component" value="Unassembled WGS sequence"/>
</dbReference>
<dbReference type="AlphaFoldDB" id="A0A1H4IGQ6"/>
<sequence length="64" mass="7333">MTPDERDLLDFATKWLPYGGGPGEETMLTFGLTRPQYLRRLHRVISRHPQTIPPATLEKIKALT</sequence>
<evidence type="ECO:0008006" key="3">
    <source>
        <dbReference type="Google" id="ProtNLM"/>
    </source>
</evidence>
<accession>A0A1H4IGQ6</accession>